<comment type="caution">
    <text evidence="3">The sequence shown here is derived from an EMBL/GenBank/DDBJ whole genome shotgun (WGS) entry which is preliminary data.</text>
</comment>
<evidence type="ECO:0000259" key="1">
    <source>
        <dbReference type="Pfam" id="PF13391"/>
    </source>
</evidence>
<dbReference type="InterPro" id="IPR003615">
    <property type="entry name" value="HNH_nuc"/>
</dbReference>
<organism evidence="3 4">
    <name type="scientific">Zarconia navalis LEGE 11467</name>
    <dbReference type="NCBI Taxonomy" id="1828826"/>
    <lineage>
        <taxon>Bacteria</taxon>
        <taxon>Bacillati</taxon>
        <taxon>Cyanobacteriota</taxon>
        <taxon>Cyanophyceae</taxon>
        <taxon>Oscillatoriophycideae</taxon>
        <taxon>Oscillatoriales</taxon>
        <taxon>Oscillatoriales incertae sedis</taxon>
        <taxon>Zarconia</taxon>
        <taxon>Zarconia navalis</taxon>
    </lineage>
</organism>
<accession>A0A928Z819</accession>
<reference evidence="3" key="1">
    <citation type="submission" date="2020-10" db="EMBL/GenBank/DDBJ databases">
        <authorList>
            <person name="Castelo-Branco R."/>
            <person name="Eusebio N."/>
            <person name="Adriana R."/>
            <person name="Vieira A."/>
            <person name="Brugerolle De Fraissinette N."/>
            <person name="Rezende De Castro R."/>
            <person name="Schneider M.P."/>
            <person name="Vasconcelos V."/>
            <person name="Leao P.N."/>
        </authorList>
    </citation>
    <scope>NUCLEOTIDE SEQUENCE</scope>
    <source>
        <strain evidence="3">LEGE 11467</strain>
    </source>
</reference>
<dbReference type="Pfam" id="PF13391">
    <property type="entry name" value="HNH_2"/>
    <property type="match status" value="1"/>
</dbReference>
<protein>
    <submittedName>
        <fullName evidence="3">HNH endonuclease</fullName>
    </submittedName>
</protein>
<evidence type="ECO:0000313" key="4">
    <source>
        <dbReference type="Proteomes" id="UP000621799"/>
    </source>
</evidence>
<proteinExistence type="predicted"/>
<dbReference type="PIRSF" id="PIRSF030850">
    <property type="entry name" value="UCP030850"/>
    <property type="match status" value="1"/>
</dbReference>
<dbReference type="InterPro" id="IPR011396">
    <property type="entry name" value="PT_DNA_restrict"/>
</dbReference>
<dbReference type="Proteomes" id="UP000621799">
    <property type="component" value="Unassembled WGS sequence"/>
</dbReference>
<sequence>MDRDLSYYCRKFAKLNVSRSAGVAPNKPILLLSVIESIARGDIRQNQIVLSGELIATFLNLWSHLVADRKPDIGQPFFHLRGDKFWHHVPNPGFEATVASKTPIRGLGNLRSAIAYAYLDRELFRFLQQPDTRSILTQTLLDTWFGERTGQVEQLMQENAFGELQAQLQEQGGKVYPLEELQDETEEKAIVRDGAFRKIVVASYEYRCAFCGLQVLNSLGQNIVDGAHIKPFSQFRDDRIDNGLSLCKNHHWAFDRFWFAIDDDYSILVSEDLQEDSPHGKPMREFRGERIRLPSQERYYPRLDALRWHREVFLEGVG</sequence>
<dbReference type="AlphaFoldDB" id="A0A928Z819"/>
<evidence type="ECO:0000259" key="2">
    <source>
        <dbReference type="Pfam" id="PF26340"/>
    </source>
</evidence>
<keyword evidence="4" id="KW-1185">Reference proteome</keyword>
<evidence type="ECO:0000313" key="3">
    <source>
        <dbReference type="EMBL" id="MBE9039371.1"/>
    </source>
</evidence>
<keyword evidence="3" id="KW-0378">Hydrolase</keyword>
<dbReference type="GO" id="GO:0004519">
    <property type="term" value="F:endonuclease activity"/>
    <property type="evidence" value="ECO:0007669"/>
    <property type="project" value="UniProtKB-KW"/>
</dbReference>
<dbReference type="Pfam" id="PF26340">
    <property type="entry name" value="DNA-SBD_ScoMcrA"/>
    <property type="match status" value="1"/>
</dbReference>
<feature type="domain" description="HNH nuclease" evidence="1">
    <location>
        <begin position="208"/>
        <end position="262"/>
    </location>
</feature>
<dbReference type="CDD" id="cd00085">
    <property type="entry name" value="HNHc"/>
    <property type="match status" value="1"/>
</dbReference>
<feature type="domain" description="ScoMcrA-like DNA sulfur-binding" evidence="2">
    <location>
        <begin position="10"/>
        <end position="148"/>
    </location>
</feature>
<dbReference type="InterPro" id="IPR058813">
    <property type="entry name" value="DNA-SBD_ScoMcrA"/>
</dbReference>
<dbReference type="EMBL" id="JADEXN010000007">
    <property type="protein sequence ID" value="MBE9039371.1"/>
    <property type="molecule type" value="Genomic_DNA"/>
</dbReference>
<keyword evidence="3" id="KW-0540">Nuclease</keyword>
<gene>
    <name evidence="3" type="ORF">IQ235_00990</name>
</gene>
<name>A0A928Z819_9CYAN</name>
<dbReference type="RefSeq" id="WP_264319633.1">
    <property type="nucleotide sequence ID" value="NZ_JADEXN010000007.1"/>
</dbReference>
<keyword evidence="3" id="KW-0255">Endonuclease</keyword>